<dbReference type="InterPro" id="IPR038461">
    <property type="entry name" value="Schlafen_AlbA_2_dom_sf"/>
</dbReference>
<dbReference type="InterPro" id="IPR007421">
    <property type="entry name" value="Schlafen_AlbA_2_dom"/>
</dbReference>
<sequence>MSILISIEELLSGKKVEGTRMEFKEDWNPTTIMRTVCAFANDFENQGSGYVVVGVKEENGKPVRPVLGFNPDALEKVEKEMIGYSNLIQPSYMPRMSLEEIDDKHVLVIWVPAGSNRPYKVPDDVKVAKNKKYNYRIRMYSNTVIPNEEQEAELIQLTAKIPFDDRVNTHASVKDLNFGLMREHLYETKSKLYNESASMSVEELAEAMNLCQGAEEHRFPKNVGLLMFSDNPQKYFPAVQIDVVEFPEGAGAKQFEEKTFDGPIQKQLVDALSYLKTNVIKGKVIKYADREKADRIVNFPYDALEEALANAVYHRNYELREPIEVRVLPTAIEIISYNGVDPSLKQADFEKGIIRTRRYRNRRIGELLKELELTEGRGTGLPTIYSAMTNNGSPKPLFDTDEPERRHFVCELPVHPGFVDDQVNVQVNDHDNDHVNIDENIFKLVSRVLENMEVANLIKPTEKQILKYIDIAKSLTNDQVSVLTFTDSPKSNKEIQVECLGLKKHTDNFKRYIQPLLDEGLLRRTIPDVPKSRLQKYFTTESGKIVLYILNNHEE</sequence>
<dbReference type="Gene3D" id="3.30.565.60">
    <property type="match status" value="1"/>
</dbReference>
<proteinExistence type="predicted"/>
<evidence type="ECO:0000259" key="1">
    <source>
        <dbReference type="Pfam" id="PF04326"/>
    </source>
</evidence>
<evidence type="ECO:0000259" key="2">
    <source>
        <dbReference type="Pfam" id="PF21247"/>
    </source>
</evidence>
<dbReference type="RefSeq" id="WP_301190795.1">
    <property type="nucleotide sequence ID" value="NZ_JAPDPJ010000026.1"/>
</dbReference>
<dbReference type="Proteomes" id="UP001209229">
    <property type="component" value="Unassembled WGS sequence"/>
</dbReference>
<dbReference type="Pfam" id="PF13749">
    <property type="entry name" value="HATPase_c_4"/>
    <property type="match status" value="1"/>
</dbReference>
<feature type="domain" description="Schlafen AlbA-2" evidence="1">
    <location>
        <begin position="17"/>
        <end position="136"/>
    </location>
</feature>
<dbReference type="PANTHER" id="PTHR30595">
    <property type="entry name" value="GLPR-RELATED TRANSCRIPTIONAL REPRESSOR"/>
    <property type="match status" value="1"/>
</dbReference>
<dbReference type="InterPro" id="IPR049514">
    <property type="entry name" value="Fic-like_C"/>
</dbReference>
<keyword evidence="4" id="KW-1185">Reference proteome</keyword>
<organism evidence="3 4">
    <name type="scientific">Plebeiibacterium sediminum</name>
    <dbReference type="NCBI Taxonomy" id="2992112"/>
    <lineage>
        <taxon>Bacteria</taxon>
        <taxon>Pseudomonadati</taxon>
        <taxon>Bacteroidota</taxon>
        <taxon>Bacteroidia</taxon>
        <taxon>Marinilabiliales</taxon>
        <taxon>Marinilabiliaceae</taxon>
        <taxon>Plebeiibacterium</taxon>
    </lineage>
</organism>
<accession>A0AAE3SF85</accession>
<dbReference type="Pfam" id="PF21247">
    <property type="entry name" value="Fic-like_C"/>
    <property type="match status" value="1"/>
</dbReference>
<dbReference type="InterPro" id="IPR038475">
    <property type="entry name" value="RecG_C_sf"/>
</dbReference>
<reference evidence="3" key="1">
    <citation type="submission" date="2022-10" db="EMBL/GenBank/DDBJ databases">
        <authorList>
            <person name="Yu W.X."/>
        </authorList>
    </citation>
    <scope>NUCLEOTIDE SEQUENCE</scope>
    <source>
        <strain evidence="3">AAT</strain>
    </source>
</reference>
<evidence type="ECO:0000313" key="3">
    <source>
        <dbReference type="EMBL" id="MCW3787230.1"/>
    </source>
</evidence>
<dbReference type="EMBL" id="JAPDPJ010000026">
    <property type="protein sequence ID" value="MCW3787230.1"/>
    <property type="molecule type" value="Genomic_DNA"/>
</dbReference>
<feature type="domain" description="Filamentation induced by cAMP protein Fic-like C-terminal" evidence="2">
    <location>
        <begin position="486"/>
        <end position="537"/>
    </location>
</feature>
<dbReference type="Gene3D" id="3.30.950.30">
    <property type="entry name" value="Schlafen, AAA domain"/>
    <property type="match status" value="1"/>
</dbReference>
<name>A0AAE3SF85_9BACT</name>
<dbReference type="Pfam" id="PF04326">
    <property type="entry name" value="SLFN_AlbA_2"/>
    <property type="match status" value="1"/>
</dbReference>
<dbReference type="AlphaFoldDB" id="A0AAE3SF85"/>
<comment type="caution">
    <text evidence="3">The sequence shown here is derived from an EMBL/GenBank/DDBJ whole genome shotgun (WGS) entry which is preliminary data.</text>
</comment>
<gene>
    <name evidence="3" type="ORF">OM075_12175</name>
</gene>
<protein>
    <submittedName>
        <fullName evidence="3">DNA binding domain-containing protein</fullName>
    </submittedName>
</protein>
<evidence type="ECO:0000313" key="4">
    <source>
        <dbReference type="Proteomes" id="UP001209229"/>
    </source>
</evidence>
<dbReference type="PANTHER" id="PTHR30595:SF6">
    <property type="entry name" value="SCHLAFEN ALBA-2 DOMAIN-CONTAINING PROTEIN"/>
    <property type="match status" value="1"/>
</dbReference>